<evidence type="ECO:0000256" key="2">
    <source>
        <dbReference type="ARBA" id="ARBA00005810"/>
    </source>
</evidence>
<evidence type="ECO:0000313" key="15">
    <source>
        <dbReference type="Proteomes" id="UP000788153"/>
    </source>
</evidence>
<keyword evidence="6" id="KW-0547">Nucleotide-binding</keyword>
<evidence type="ECO:0000259" key="13">
    <source>
        <dbReference type="PROSITE" id="PS00794"/>
    </source>
</evidence>
<dbReference type="Proteomes" id="UP000788153">
    <property type="component" value="Unassembled WGS sequence"/>
</dbReference>
<keyword evidence="15" id="KW-1185">Reference proteome</keyword>
<evidence type="ECO:0000313" key="14">
    <source>
        <dbReference type="EMBL" id="NIJ23184.1"/>
    </source>
</evidence>
<keyword evidence="5 14" id="KW-0808">Transferase</keyword>
<dbReference type="Gene3D" id="3.30.70.560">
    <property type="entry name" value="7,8-Dihydro-6-hydroxymethylpterin-pyrophosphokinase HPPK"/>
    <property type="match status" value="1"/>
</dbReference>
<evidence type="ECO:0000256" key="3">
    <source>
        <dbReference type="ARBA" id="ARBA00013253"/>
    </source>
</evidence>
<organism evidence="14 15">
    <name type="scientific">Sphingomonas japonica</name>
    <dbReference type="NCBI Taxonomy" id="511662"/>
    <lineage>
        <taxon>Bacteria</taxon>
        <taxon>Pseudomonadati</taxon>
        <taxon>Pseudomonadota</taxon>
        <taxon>Alphaproteobacteria</taxon>
        <taxon>Sphingomonadales</taxon>
        <taxon>Sphingomonadaceae</taxon>
        <taxon>Sphingomonas</taxon>
    </lineage>
</organism>
<evidence type="ECO:0000256" key="5">
    <source>
        <dbReference type="ARBA" id="ARBA00022679"/>
    </source>
</evidence>
<evidence type="ECO:0000256" key="7">
    <source>
        <dbReference type="ARBA" id="ARBA00022777"/>
    </source>
</evidence>
<dbReference type="GO" id="GO:0003848">
    <property type="term" value="F:2-amino-4-hydroxy-6-hydroxymethyldihydropteridine diphosphokinase activity"/>
    <property type="evidence" value="ECO:0007669"/>
    <property type="project" value="UniProtKB-EC"/>
</dbReference>
<evidence type="ECO:0000256" key="4">
    <source>
        <dbReference type="ARBA" id="ARBA00016218"/>
    </source>
</evidence>
<keyword evidence="9" id="KW-0289">Folate biosynthesis</keyword>
<proteinExistence type="inferred from homology"/>
<comment type="similarity">
    <text evidence="2">Belongs to the HPPK family.</text>
</comment>
<gene>
    <name evidence="14" type="ORF">FHT01_000726</name>
</gene>
<accession>A0ABX0TY77</accession>
<keyword evidence="8" id="KW-0067">ATP-binding</keyword>
<dbReference type="PANTHER" id="PTHR43071">
    <property type="entry name" value="2-AMINO-4-HYDROXY-6-HYDROXYMETHYLDIHYDROPTERIDINE PYROPHOSPHOKINASE"/>
    <property type="match status" value="1"/>
</dbReference>
<comment type="pathway">
    <text evidence="1">Cofactor biosynthesis; tetrahydrofolate biosynthesis; 2-amino-4-hydroxy-6-hydroxymethyl-7,8-dihydropteridine diphosphate from 7,8-dihydroneopterin triphosphate: step 4/4.</text>
</comment>
<dbReference type="EMBL" id="JAASQP010000001">
    <property type="protein sequence ID" value="NIJ23184.1"/>
    <property type="molecule type" value="Genomic_DNA"/>
</dbReference>
<dbReference type="InterPro" id="IPR000550">
    <property type="entry name" value="Hppk"/>
</dbReference>
<reference evidence="14 15" key="1">
    <citation type="submission" date="2020-03" db="EMBL/GenBank/DDBJ databases">
        <title>Genomic Encyclopedia of Type Strains, Phase IV (KMG-IV): sequencing the most valuable type-strain genomes for metagenomic binning, comparative biology and taxonomic classification.</title>
        <authorList>
            <person name="Goeker M."/>
        </authorList>
    </citation>
    <scope>NUCLEOTIDE SEQUENCE [LARGE SCALE GENOMIC DNA]</scope>
    <source>
        <strain evidence="14 15">DSM 22753</strain>
    </source>
</reference>
<dbReference type="InterPro" id="IPR035907">
    <property type="entry name" value="Hppk_sf"/>
</dbReference>
<evidence type="ECO:0000256" key="8">
    <source>
        <dbReference type="ARBA" id="ARBA00022840"/>
    </source>
</evidence>
<evidence type="ECO:0000256" key="9">
    <source>
        <dbReference type="ARBA" id="ARBA00022909"/>
    </source>
</evidence>
<comment type="caution">
    <text evidence="14">The sequence shown here is derived from an EMBL/GenBank/DDBJ whole genome shotgun (WGS) entry which is preliminary data.</text>
</comment>
<dbReference type="RefSeq" id="WP_140048336.1">
    <property type="nucleotide sequence ID" value="NZ_BAAAEV010000001.1"/>
</dbReference>
<protein>
    <recommendedName>
        <fullName evidence="4">2-amino-4-hydroxy-6-hydroxymethyldihydropteridine pyrophosphokinase</fullName>
        <ecNumber evidence="3">2.7.6.3</ecNumber>
    </recommendedName>
    <alternativeName>
        <fullName evidence="11">6-hydroxymethyl-7,8-dihydropterin pyrophosphokinase</fullName>
    </alternativeName>
    <alternativeName>
        <fullName evidence="12">7,8-dihydro-6-hydroxymethylpterin-pyrophosphokinase</fullName>
    </alternativeName>
</protein>
<dbReference type="EC" id="2.7.6.3" evidence="3"/>
<evidence type="ECO:0000256" key="12">
    <source>
        <dbReference type="ARBA" id="ARBA00033413"/>
    </source>
</evidence>
<dbReference type="NCBIfam" id="TIGR01498">
    <property type="entry name" value="folK"/>
    <property type="match status" value="1"/>
</dbReference>
<dbReference type="CDD" id="cd00483">
    <property type="entry name" value="HPPK"/>
    <property type="match status" value="1"/>
</dbReference>
<evidence type="ECO:0000256" key="10">
    <source>
        <dbReference type="ARBA" id="ARBA00029409"/>
    </source>
</evidence>
<sequence>MTKASYAIAIGSNRPGRAGRPHAIVRAAFAALGKVTAASPIADTAPLGPSMRRYANAVAIVASDEAPDALLRRLKAIERRFGRRAGRRWGARVLDLDIVLWSEGCWASPGLIVPHPAFRERGFVLVPLMQAAPDWRDPVSRLTVRQLAARLARARPVDRARPRA</sequence>
<dbReference type="PROSITE" id="PS00794">
    <property type="entry name" value="HPPK"/>
    <property type="match status" value="1"/>
</dbReference>
<evidence type="ECO:0000256" key="1">
    <source>
        <dbReference type="ARBA" id="ARBA00005051"/>
    </source>
</evidence>
<evidence type="ECO:0000256" key="6">
    <source>
        <dbReference type="ARBA" id="ARBA00022741"/>
    </source>
</evidence>
<feature type="domain" description="7,8-dihydro-6-hydroxymethylpterin-pyrophosphokinase" evidence="13">
    <location>
        <begin position="88"/>
        <end position="99"/>
    </location>
</feature>
<comment type="function">
    <text evidence="10">Catalyzes the transfer of pyrophosphate from adenosine triphosphate (ATP) to 6-hydroxymethyl-7,8-dihydropterin, an enzymatic step in folate biosynthesis pathway.</text>
</comment>
<dbReference type="SUPFAM" id="SSF55083">
    <property type="entry name" value="6-hydroxymethyl-7,8-dihydropterin pyrophosphokinase, HPPK"/>
    <property type="match status" value="1"/>
</dbReference>
<dbReference type="Pfam" id="PF01288">
    <property type="entry name" value="HPPK"/>
    <property type="match status" value="1"/>
</dbReference>
<name>A0ABX0TY77_9SPHN</name>
<evidence type="ECO:0000256" key="11">
    <source>
        <dbReference type="ARBA" id="ARBA00029766"/>
    </source>
</evidence>
<keyword evidence="7" id="KW-0418">Kinase</keyword>
<dbReference type="PANTHER" id="PTHR43071:SF1">
    <property type="entry name" value="2-AMINO-4-HYDROXY-6-HYDROXYMETHYLDIHYDROPTERIDINE PYROPHOSPHOKINASE"/>
    <property type="match status" value="1"/>
</dbReference>